<dbReference type="PANTHER" id="PTHR33362">
    <property type="entry name" value="SIALIC ACID TRAP TRANSPORTER PERMEASE PROTEIN SIAT-RELATED"/>
    <property type="match status" value="1"/>
</dbReference>
<feature type="transmembrane region" description="Helical" evidence="7">
    <location>
        <begin position="261"/>
        <end position="283"/>
    </location>
</feature>
<evidence type="ECO:0000313" key="11">
    <source>
        <dbReference type="Proteomes" id="UP000199681"/>
    </source>
</evidence>
<evidence type="ECO:0000256" key="4">
    <source>
        <dbReference type="ARBA" id="ARBA00022692"/>
    </source>
</evidence>
<dbReference type="InterPro" id="IPR010656">
    <property type="entry name" value="DctM"/>
</dbReference>
<dbReference type="Proteomes" id="UP000297963">
    <property type="component" value="Unassembled WGS sequence"/>
</dbReference>
<evidence type="ECO:0000313" key="9">
    <source>
        <dbReference type="EMBL" id="SFH51958.1"/>
    </source>
</evidence>
<keyword evidence="5 7" id="KW-1133">Transmembrane helix</keyword>
<protein>
    <submittedName>
        <fullName evidence="10">TRAP transporter large permease</fullName>
    </submittedName>
    <submittedName>
        <fullName evidence="9">TRAP transporter, DctM subunit</fullName>
    </submittedName>
</protein>
<dbReference type="GO" id="GO:0005886">
    <property type="term" value="C:plasma membrane"/>
    <property type="evidence" value="ECO:0007669"/>
    <property type="project" value="UniProtKB-SubCell"/>
</dbReference>
<evidence type="ECO:0000256" key="7">
    <source>
        <dbReference type="SAM" id="Phobius"/>
    </source>
</evidence>
<feature type="transmembrane region" description="Helical" evidence="7">
    <location>
        <begin position="404"/>
        <end position="429"/>
    </location>
</feature>
<evidence type="ECO:0000256" key="3">
    <source>
        <dbReference type="ARBA" id="ARBA00022519"/>
    </source>
</evidence>
<evidence type="ECO:0000256" key="6">
    <source>
        <dbReference type="ARBA" id="ARBA00023136"/>
    </source>
</evidence>
<feature type="transmembrane region" description="Helical" evidence="7">
    <location>
        <begin position="364"/>
        <end position="392"/>
    </location>
</feature>
<dbReference type="AlphaFoldDB" id="A0A1I3AP73"/>
<feature type="transmembrane region" description="Helical" evidence="7">
    <location>
        <begin position="6"/>
        <end position="39"/>
    </location>
</feature>
<dbReference type="RefSeq" id="WP_092449521.1">
    <property type="nucleotide sequence ID" value="NZ_BKAC01000006.1"/>
</dbReference>
<name>A0A1I3AP73_9MICO</name>
<dbReference type="EMBL" id="FOPW01000007">
    <property type="protein sequence ID" value="SFH51958.1"/>
    <property type="molecule type" value="Genomic_DNA"/>
</dbReference>
<feature type="transmembrane region" description="Helical" evidence="7">
    <location>
        <begin position="326"/>
        <end position="344"/>
    </location>
</feature>
<feature type="transmembrane region" description="Helical" evidence="7">
    <location>
        <begin position="449"/>
        <end position="470"/>
    </location>
</feature>
<dbReference type="InterPro" id="IPR004681">
    <property type="entry name" value="TRAP_DctM"/>
</dbReference>
<feature type="domain" description="TRAP C4-dicarboxylate transport system permease DctM subunit" evidence="8">
    <location>
        <begin position="14"/>
        <end position="465"/>
    </location>
</feature>
<reference evidence="9 11" key="1">
    <citation type="submission" date="2016-10" db="EMBL/GenBank/DDBJ databases">
        <authorList>
            <person name="Varghese N."/>
            <person name="Submissions S."/>
        </authorList>
    </citation>
    <scope>NUCLEOTIDE SEQUENCE [LARGE SCALE GENOMIC DNA]</scope>
    <source>
        <strain evidence="9 11">GMCC 1.11211</strain>
    </source>
</reference>
<keyword evidence="4 7" id="KW-0812">Transmembrane</keyword>
<evidence type="ECO:0000256" key="1">
    <source>
        <dbReference type="ARBA" id="ARBA00004429"/>
    </source>
</evidence>
<dbReference type="PANTHER" id="PTHR33362:SF5">
    <property type="entry name" value="C4-DICARBOXYLATE TRAP TRANSPORTER LARGE PERMEASE PROTEIN DCTM"/>
    <property type="match status" value="1"/>
</dbReference>
<dbReference type="Pfam" id="PF06808">
    <property type="entry name" value="DctM"/>
    <property type="match status" value="1"/>
</dbReference>
<keyword evidence="11" id="KW-1185">Reference proteome</keyword>
<dbReference type="GO" id="GO:0022857">
    <property type="term" value="F:transmembrane transporter activity"/>
    <property type="evidence" value="ECO:0007669"/>
    <property type="project" value="TreeGrafter"/>
</dbReference>
<evidence type="ECO:0000313" key="12">
    <source>
        <dbReference type="Proteomes" id="UP000297963"/>
    </source>
</evidence>
<feature type="transmembrane region" description="Helical" evidence="7">
    <location>
        <begin position="59"/>
        <end position="79"/>
    </location>
</feature>
<evidence type="ECO:0000256" key="2">
    <source>
        <dbReference type="ARBA" id="ARBA00022475"/>
    </source>
</evidence>
<evidence type="ECO:0000256" key="5">
    <source>
        <dbReference type="ARBA" id="ARBA00022989"/>
    </source>
</evidence>
<evidence type="ECO:0000259" key="8">
    <source>
        <dbReference type="Pfam" id="PF06808"/>
    </source>
</evidence>
<organism evidence="10 12">
    <name type="scientific">Cryobacterium levicorallinum</name>
    <dbReference type="NCBI Taxonomy" id="995038"/>
    <lineage>
        <taxon>Bacteria</taxon>
        <taxon>Bacillati</taxon>
        <taxon>Actinomycetota</taxon>
        <taxon>Actinomycetes</taxon>
        <taxon>Micrococcales</taxon>
        <taxon>Microbacteriaceae</taxon>
        <taxon>Cryobacterium</taxon>
    </lineage>
</organism>
<keyword evidence="3" id="KW-0997">Cell inner membrane</keyword>
<keyword evidence="6 7" id="KW-0472">Membrane</keyword>
<comment type="subcellular location">
    <subcellularLocation>
        <location evidence="1">Cell inner membrane</location>
        <topology evidence="1">Multi-pass membrane protein</topology>
    </subcellularLocation>
</comment>
<proteinExistence type="predicted"/>
<dbReference type="PIRSF" id="PIRSF006066">
    <property type="entry name" value="HI0050"/>
    <property type="match status" value="1"/>
</dbReference>
<comment type="caution">
    <text evidence="10">The sequence shown here is derived from an EMBL/GenBank/DDBJ whole genome shotgun (WGS) entry which is preliminary data.</text>
</comment>
<dbReference type="STRING" id="995038.SAMN05216274_10736"/>
<gene>
    <name evidence="10" type="ORF">E3O11_02975</name>
    <name evidence="9" type="ORF">SAMN05216274_10736</name>
</gene>
<reference evidence="10 12" key="2">
    <citation type="submission" date="2019-03" db="EMBL/GenBank/DDBJ databases">
        <title>Genomics of glacier-inhabiting Cryobacterium strains.</title>
        <authorList>
            <person name="Liu Q."/>
            <person name="Xin Y.-H."/>
        </authorList>
    </citation>
    <scope>NUCLEOTIDE SEQUENCE [LARGE SCALE GENOMIC DNA]</scope>
    <source>
        <strain evidence="10 12">Hh34</strain>
    </source>
</reference>
<dbReference type="EMBL" id="SOFE01000004">
    <property type="protein sequence ID" value="TFB88053.1"/>
    <property type="molecule type" value="Genomic_DNA"/>
</dbReference>
<sequence>MEPLLQGAIIAAIALAAFLLGMPIAFALGFTSIVSIWLFLGPSQVDLFGKFVFDSTNDFGLLAIPLFVLMGNVFGGSTVSKHLFEAGEAWLSRVRGGLAMSSIVASAVFAAISGSSSATAAAIGGVAVPEMEKRGYSQRVAAGAVAAGGTLGILIPPSVTLILYGIASEESIGQLFAAGVIPGIIITVMFCVWIYIATGIDQRRATRIVEREFAVAAASEAAAGRTMTREAEPSGTATSVLTRQSGDIVAPTYSWPTKWTALVKVLPFVFLIVAVLGTLYAGVATPSEAAAVGVVLVLLLVGVAYRGLKGKQFLKILLDTTNQSTMILMITAFSGVIALVLSFLRVPQELASIVTELDVNKWVVMIVINLVLLVMGLFLPPVSIVVMVTPILYPLIMGLGFDPIWFGIIMTINMEVGLITPPVGLNLYVLKGILPHIALKDIIMGSLPYVGVLGLAIALFSFFPSLITWLPDLLY</sequence>
<dbReference type="Proteomes" id="UP000199681">
    <property type="component" value="Unassembled WGS sequence"/>
</dbReference>
<feature type="transmembrane region" description="Helical" evidence="7">
    <location>
        <begin position="172"/>
        <end position="197"/>
    </location>
</feature>
<evidence type="ECO:0000313" key="10">
    <source>
        <dbReference type="EMBL" id="TFB88053.1"/>
    </source>
</evidence>
<feature type="transmembrane region" description="Helical" evidence="7">
    <location>
        <begin position="289"/>
        <end position="305"/>
    </location>
</feature>
<keyword evidence="2" id="KW-1003">Cell membrane</keyword>
<feature type="transmembrane region" description="Helical" evidence="7">
    <location>
        <begin position="140"/>
        <end position="166"/>
    </location>
</feature>
<accession>A0A1I3AP73</accession>